<feature type="domain" description="PEP-utilising enzyme mobile" evidence="4">
    <location>
        <begin position="32"/>
        <end position="103"/>
    </location>
</feature>
<evidence type="ECO:0000256" key="1">
    <source>
        <dbReference type="ARBA" id="ARBA00007837"/>
    </source>
</evidence>
<dbReference type="AlphaFoldDB" id="A0A0F9MPU1"/>
<dbReference type="EMBL" id="LAZR01005260">
    <property type="protein sequence ID" value="KKN01437.1"/>
    <property type="molecule type" value="Genomic_DNA"/>
</dbReference>
<dbReference type="PANTHER" id="PTHR43030">
    <property type="entry name" value="PHOSPHOENOLPYRUVATE SYNTHASE"/>
    <property type="match status" value="1"/>
</dbReference>
<proteinExistence type="inferred from homology"/>
<dbReference type="SUPFAM" id="SSF52009">
    <property type="entry name" value="Phosphohistidine domain"/>
    <property type="match status" value="1"/>
</dbReference>
<dbReference type="GO" id="GO:0005524">
    <property type="term" value="F:ATP binding"/>
    <property type="evidence" value="ECO:0007669"/>
    <property type="project" value="UniProtKB-KW"/>
</dbReference>
<dbReference type="Gene3D" id="3.50.30.10">
    <property type="entry name" value="Phosphohistidine domain"/>
    <property type="match status" value="1"/>
</dbReference>
<dbReference type="InterPro" id="IPR008279">
    <property type="entry name" value="PEP-util_enz_mobile_dom"/>
</dbReference>
<reference evidence="5" key="1">
    <citation type="journal article" date="2015" name="Nature">
        <title>Complex archaea that bridge the gap between prokaryotes and eukaryotes.</title>
        <authorList>
            <person name="Spang A."/>
            <person name="Saw J.H."/>
            <person name="Jorgensen S.L."/>
            <person name="Zaremba-Niedzwiedzka K."/>
            <person name="Martijn J."/>
            <person name="Lind A.E."/>
            <person name="van Eijk R."/>
            <person name="Schleper C."/>
            <person name="Guy L."/>
            <person name="Ettema T.J."/>
        </authorList>
    </citation>
    <scope>NUCLEOTIDE SEQUENCE</scope>
</reference>
<sequence>MTTLILTGIPASMGVVSGPVKVVTDLSMLSSIESGDILVTGMASPDMILAMRKVVGIITDRGGATCHAASVARELGIPCIVGTNNATKILPNGGRIIMDGTTGEVYEAPEYTHNEKEGQ</sequence>
<dbReference type="GO" id="GO:0008986">
    <property type="term" value="F:pyruvate, water dikinase activity"/>
    <property type="evidence" value="ECO:0007669"/>
    <property type="project" value="InterPro"/>
</dbReference>
<accession>A0A0F9MPU1</accession>
<evidence type="ECO:0000259" key="4">
    <source>
        <dbReference type="Pfam" id="PF00391"/>
    </source>
</evidence>
<comment type="caution">
    <text evidence="5">The sequence shown here is derived from an EMBL/GenBank/DDBJ whole genome shotgun (WGS) entry which is preliminary data.</text>
</comment>
<evidence type="ECO:0000313" key="5">
    <source>
        <dbReference type="EMBL" id="KKN01437.1"/>
    </source>
</evidence>
<keyword evidence="2" id="KW-0547">Nucleotide-binding</keyword>
<keyword evidence="3" id="KW-0067">ATP-binding</keyword>
<comment type="similarity">
    <text evidence="1">Belongs to the PEP-utilizing enzyme family.</text>
</comment>
<organism evidence="5">
    <name type="scientific">marine sediment metagenome</name>
    <dbReference type="NCBI Taxonomy" id="412755"/>
    <lineage>
        <taxon>unclassified sequences</taxon>
        <taxon>metagenomes</taxon>
        <taxon>ecological metagenomes</taxon>
    </lineage>
</organism>
<gene>
    <name evidence="5" type="ORF">LCGC14_1127630</name>
</gene>
<dbReference type="Pfam" id="PF00391">
    <property type="entry name" value="PEP-utilizers"/>
    <property type="match status" value="1"/>
</dbReference>
<dbReference type="InterPro" id="IPR006319">
    <property type="entry name" value="PEP_synth"/>
</dbReference>
<evidence type="ECO:0000256" key="3">
    <source>
        <dbReference type="ARBA" id="ARBA00022840"/>
    </source>
</evidence>
<name>A0A0F9MPU1_9ZZZZ</name>
<dbReference type="InterPro" id="IPR036637">
    <property type="entry name" value="Phosphohistidine_dom_sf"/>
</dbReference>
<evidence type="ECO:0000256" key="2">
    <source>
        <dbReference type="ARBA" id="ARBA00022741"/>
    </source>
</evidence>
<dbReference type="PANTHER" id="PTHR43030:SF1">
    <property type="entry name" value="PHOSPHOENOLPYRUVATE SYNTHASE"/>
    <property type="match status" value="1"/>
</dbReference>
<protein>
    <recommendedName>
        <fullName evidence="4">PEP-utilising enzyme mobile domain-containing protein</fullName>
    </recommendedName>
</protein>